<dbReference type="GO" id="GO:0006508">
    <property type="term" value="P:proteolysis"/>
    <property type="evidence" value="ECO:0007669"/>
    <property type="project" value="InterPro"/>
</dbReference>
<keyword evidence="3" id="KW-1185">Reference proteome</keyword>
<dbReference type="EMBL" id="FQWF01000012">
    <property type="protein sequence ID" value="SHG94955.1"/>
    <property type="molecule type" value="Genomic_DNA"/>
</dbReference>
<dbReference type="InterPro" id="IPR024079">
    <property type="entry name" value="MetalloPept_cat_dom_sf"/>
</dbReference>
<dbReference type="SMART" id="SM00235">
    <property type="entry name" value="ZnMc"/>
    <property type="match status" value="1"/>
</dbReference>
<organism evidence="2 3">
    <name type="scientific">Flavobacterium micromati</name>
    <dbReference type="NCBI Taxonomy" id="229205"/>
    <lineage>
        <taxon>Bacteria</taxon>
        <taxon>Pseudomonadati</taxon>
        <taxon>Bacteroidota</taxon>
        <taxon>Flavobacteriia</taxon>
        <taxon>Flavobacteriales</taxon>
        <taxon>Flavobacteriaceae</taxon>
        <taxon>Flavobacterium</taxon>
    </lineage>
</organism>
<dbReference type="GO" id="GO:0008270">
    <property type="term" value="F:zinc ion binding"/>
    <property type="evidence" value="ECO:0007669"/>
    <property type="project" value="InterPro"/>
</dbReference>
<evidence type="ECO:0000259" key="1">
    <source>
        <dbReference type="SMART" id="SM00235"/>
    </source>
</evidence>
<reference evidence="3" key="1">
    <citation type="submission" date="2016-11" db="EMBL/GenBank/DDBJ databases">
        <authorList>
            <person name="Varghese N."/>
            <person name="Submissions S."/>
        </authorList>
    </citation>
    <scope>NUCLEOTIDE SEQUENCE [LARGE SCALE GENOMIC DNA]</scope>
    <source>
        <strain evidence="3">DSM 17659</strain>
    </source>
</reference>
<dbReference type="RefSeq" id="WP_084118347.1">
    <property type="nucleotide sequence ID" value="NZ_FQWF01000012.1"/>
</dbReference>
<dbReference type="Gene3D" id="3.40.390.10">
    <property type="entry name" value="Collagenase (Catalytic Domain)"/>
    <property type="match status" value="1"/>
</dbReference>
<sequence length="372" mass="41891">MVTTKTLKSTASLDGKSKDANVKTPNYCSLIELPERVFAPSVSMHRMELIQLIMKKWLNGTTLKYYFFNGSSDGSPATWKGTASQIASVKKGFNTWKQEGIGLIFEETNDRNEAEIRIGFLRGDGAWSYVGRDIIDQVPSPNERTMNFGWDISTDVDTTVHEIGHTLGSPHEHQNPLAGIVWNEEAVYTALAQPPNRWSREKTFHNIIRKLPIGEVEGSTHDPNSIMHYPFGPGLILSPTEFRNGITPAGGLSAKDREFIKKFYPPIAAADYIRLELNQSKPINVKPGQQKNFTFKPTRSRKYTIETFGTMDMVMVIFEKTTTGELYLSGDDDSGKDYNAKINMRLIRGREYIIRVRLFYAGEEGAGSLMIF</sequence>
<proteinExistence type="predicted"/>
<name>A0A1M5NZR9_9FLAO</name>
<evidence type="ECO:0000313" key="2">
    <source>
        <dbReference type="EMBL" id="SHG94955.1"/>
    </source>
</evidence>
<gene>
    <name evidence="2" type="ORF">SAMN05444372_1128</name>
</gene>
<feature type="domain" description="Peptidase metallopeptidase" evidence="1">
    <location>
        <begin position="53"/>
        <end position="209"/>
    </location>
</feature>
<dbReference type="STRING" id="229205.SAMN05444372_1128"/>
<dbReference type="InterPro" id="IPR001506">
    <property type="entry name" value="Peptidase_M12A"/>
</dbReference>
<dbReference type="Pfam" id="PF01400">
    <property type="entry name" value="Astacin"/>
    <property type="match status" value="1"/>
</dbReference>
<evidence type="ECO:0000313" key="3">
    <source>
        <dbReference type="Proteomes" id="UP000184020"/>
    </source>
</evidence>
<dbReference type="GO" id="GO:0004222">
    <property type="term" value="F:metalloendopeptidase activity"/>
    <property type="evidence" value="ECO:0007669"/>
    <property type="project" value="InterPro"/>
</dbReference>
<dbReference type="SUPFAM" id="SSF55486">
    <property type="entry name" value="Metalloproteases ('zincins'), catalytic domain"/>
    <property type="match status" value="1"/>
</dbReference>
<dbReference type="Proteomes" id="UP000184020">
    <property type="component" value="Unassembled WGS sequence"/>
</dbReference>
<dbReference type="InterPro" id="IPR006026">
    <property type="entry name" value="Peptidase_Metallo"/>
</dbReference>
<dbReference type="AlphaFoldDB" id="A0A1M5NZR9"/>
<accession>A0A1M5NZR9</accession>
<dbReference type="OrthoDB" id="3669864at2"/>
<protein>
    <submittedName>
        <fullName evidence="2">Astacin (Peptidase family M12A)</fullName>
    </submittedName>
</protein>